<dbReference type="STRING" id="37625.SAMN05660420_03014"/>
<accession>A0A1H4DNN7</accession>
<evidence type="ECO:0000313" key="7">
    <source>
        <dbReference type="EMBL" id="SEA74217.1"/>
    </source>
</evidence>
<keyword evidence="4" id="KW-0067">ATP-binding</keyword>
<reference evidence="7 8" key="1">
    <citation type="submission" date="2016-10" db="EMBL/GenBank/DDBJ databases">
        <authorList>
            <person name="de Groot N.N."/>
        </authorList>
    </citation>
    <scope>NUCLEOTIDE SEQUENCE [LARGE SCALE GENOMIC DNA]</scope>
    <source>
        <strain evidence="7 8">DSM 7343</strain>
    </source>
</reference>
<dbReference type="AlphaFoldDB" id="A0A1H4DNN7"/>
<dbReference type="PANTHER" id="PTHR12227:SF0">
    <property type="entry name" value="GLYCERATE KINASE"/>
    <property type="match status" value="1"/>
</dbReference>
<evidence type="ECO:0000313" key="8">
    <source>
        <dbReference type="Proteomes" id="UP000199409"/>
    </source>
</evidence>
<dbReference type="RefSeq" id="WP_217637531.1">
    <property type="nucleotide sequence ID" value="NZ_FNQN01000011.1"/>
</dbReference>
<dbReference type="Pfam" id="PF05161">
    <property type="entry name" value="MOFRL"/>
    <property type="match status" value="1"/>
</dbReference>
<keyword evidence="3 7" id="KW-0418">Kinase</keyword>
<dbReference type="InterPro" id="IPR039760">
    <property type="entry name" value="MOFRL_protein"/>
</dbReference>
<dbReference type="Gene3D" id="3.40.1480.10">
    <property type="entry name" value="MOFRL domain"/>
    <property type="match status" value="1"/>
</dbReference>
<feature type="domain" description="MOFRL-associated" evidence="6">
    <location>
        <begin position="12"/>
        <end position="248"/>
    </location>
</feature>
<evidence type="ECO:0000256" key="2">
    <source>
        <dbReference type="ARBA" id="ARBA00022741"/>
    </source>
</evidence>
<dbReference type="PANTHER" id="PTHR12227">
    <property type="entry name" value="GLYCERATE KINASE"/>
    <property type="match status" value="1"/>
</dbReference>
<evidence type="ECO:0000256" key="3">
    <source>
        <dbReference type="ARBA" id="ARBA00022777"/>
    </source>
</evidence>
<dbReference type="InterPro" id="IPR025286">
    <property type="entry name" value="MOFRL_assoc_dom"/>
</dbReference>
<dbReference type="EMBL" id="FNQN01000011">
    <property type="protein sequence ID" value="SEA74217.1"/>
    <property type="molecule type" value="Genomic_DNA"/>
</dbReference>
<sequence>MNDMLSKNRQDAIKIFHAGLQAVAPGIAIKNFCRLEDEIFTVADHRYDLSRFRNLFVIGAGKAAASMAKAVEEILGERISAGLITVKYAHLEELKRVKISQAGHPIPDQNGLAGARAIYQLATSADEQTLVVCLISGGGSALLPLPVDGISLEDKQKTTQSLLSCGATIHEINTVRKHLSLLKGGGLARAVYPATLISLILSDVVGDDLDSIASGPCVPDPRTFADCKSIFERYAIINVIPRNVLRHIDAGIAGTVAETPKAGQKFFKRTQNVIVASNFDALLKAKEKAEDLGYHTVLLSSMLEGEARELAATHVAIAREVATHGQPLQRPACLLSGGETTVKILGTGKGGRNQEFALAAAIKMAGMENSTIFSAGTDGSDGPTDAAGAIVDGTTWQRALVAGLDPHLYLEDNDSYHFFASLNDLYKTGPTNTNVMDLRIVLMT</sequence>
<feature type="domain" description="MOFRL" evidence="5">
    <location>
        <begin position="332"/>
        <end position="437"/>
    </location>
</feature>
<proteinExistence type="predicted"/>
<evidence type="ECO:0000256" key="4">
    <source>
        <dbReference type="ARBA" id="ARBA00022840"/>
    </source>
</evidence>
<evidence type="ECO:0000259" key="6">
    <source>
        <dbReference type="Pfam" id="PF13660"/>
    </source>
</evidence>
<dbReference type="InterPro" id="IPR037035">
    <property type="entry name" value="GK-like_C_sf"/>
</dbReference>
<keyword evidence="8" id="KW-1185">Reference proteome</keyword>
<organism evidence="7 8">
    <name type="scientific">Desulfuromusa kysingii</name>
    <dbReference type="NCBI Taxonomy" id="37625"/>
    <lineage>
        <taxon>Bacteria</taxon>
        <taxon>Pseudomonadati</taxon>
        <taxon>Thermodesulfobacteriota</taxon>
        <taxon>Desulfuromonadia</taxon>
        <taxon>Desulfuromonadales</taxon>
        <taxon>Geopsychrobacteraceae</taxon>
        <taxon>Desulfuromusa</taxon>
    </lineage>
</organism>
<gene>
    <name evidence="7" type="ORF">SAMN05660420_03014</name>
</gene>
<keyword evidence="1" id="KW-0808">Transferase</keyword>
<dbReference type="GO" id="GO:0005524">
    <property type="term" value="F:ATP binding"/>
    <property type="evidence" value="ECO:0007669"/>
    <property type="project" value="UniProtKB-KW"/>
</dbReference>
<keyword evidence="2" id="KW-0547">Nucleotide-binding</keyword>
<evidence type="ECO:0000256" key="1">
    <source>
        <dbReference type="ARBA" id="ARBA00022679"/>
    </source>
</evidence>
<dbReference type="FunFam" id="3.40.50.10180:FF:000001">
    <property type="entry name" value="Glycerate kinase"/>
    <property type="match status" value="1"/>
</dbReference>
<dbReference type="FunFam" id="3.40.1480.10:FF:000002">
    <property type="entry name" value="Glycerate kinase"/>
    <property type="match status" value="1"/>
</dbReference>
<dbReference type="Proteomes" id="UP000199409">
    <property type="component" value="Unassembled WGS sequence"/>
</dbReference>
<dbReference type="Pfam" id="PF13660">
    <property type="entry name" value="DUF4147"/>
    <property type="match status" value="1"/>
</dbReference>
<dbReference type="Gene3D" id="3.40.50.10180">
    <property type="entry name" value="Glycerate kinase, MOFRL-like N-terminal domain"/>
    <property type="match status" value="1"/>
</dbReference>
<dbReference type="GO" id="GO:0008887">
    <property type="term" value="F:glycerate kinase activity"/>
    <property type="evidence" value="ECO:0007669"/>
    <property type="project" value="InterPro"/>
</dbReference>
<name>A0A1H4DNN7_9BACT</name>
<dbReference type="SUPFAM" id="SSF82544">
    <property type="entry name" value="GckA/TtuD-like"/>
    <property type="match status" value="1"/>
</dbReference>
<dbReference type="InterPro" id="IPR007835">
    <property type="entry name" value="MOFRL"/>
</dbReference>
<protein>
    <submittedName>
        <fullName evidence="7">Glycerate 2-kinase</fullName>
    </submittedName>
</protein>
<evidence type="ECO:0000259" key="5">
    <source>
        <dbReference type="Pfam" id="PF05161"/>
    </source>
</evidence>
<dbReference type="GO" id="GO:0005737">
    <property type="term" value="C:cytoplasm"/>
    <property type="evidence" value="ECO:0007669"/>
    <property type="project" value="TreeGrafter"/>
</dbReference>
<dbReference type="InterPro" id="IPR038614">
    <property type="entry name" value="GK_N_sf"/>
</dbReference>